<feature type="transmembrane region" description="Helical" evidence="1">
    <location>
        <begin position="77"/>
        <end position="96"/>
    </location>
</feature>
<dbReference type="Proteomes" id="UP000604661">
    <property type="component" value="Unassembled WGS sequence"/>
</dbReference>
<evidence type="ECO:0000256" key="1">
    <source>
        <dbReference type="SAM" id="Phobius"/>
    </source>
</evidence>
<dbReference type="PANTHER" id="PTHR36109">
    <property type="entry name" value="MEMBRANE PROTEIN-RELATED"/>
    <property type="match status" value="1"/>
</dbReference>
<comment type="caution">
    <text evidence="2">The sequence shown here is derived from an EMBL/GenBank/DDBJ whole genome shotgun (WGS) entry which is preliminary data.</text>
</comment>
<dbReference type="EMBL" id="JACJTE010000040">
    <property type="protein sequence ID" value="MBD2564036.1"/>
    <property type="molecule type" value="Genomic_DNA"/>
</dbReference>
<feature type="transmembrane region" description="Helical" evidence="1">
    <location>
        <begin position="102"/>
        <end position="126"/>
    </location>
</feature>
<protein>
    <submittedName>
        <fullName evidence="2">Uncharacterized protein</fullName>
    </submittedName>
</protein>
<organism evidence="2 3">
    <name type="scientific">Nostoc linckia FACHB-391</name>
    <dbReference type="NCBI Taxonomy" id="2692906"/>
    <lineage>
        <taxon>Bacteria</taxon>
        <taxon>Bacillati</taxon>
        <taxon>Cyanobacteriota</taxon>
        <taxon>Cyanophyceae</taxon>
        <taxon>Nostocales</taxon>
        <taxon>Nostocaceae</taxon>
        <taxon>Nostoc</taxon>
    </lineage>
</organism>
<proteinExistence type="predicted"/>
<evidence type="ECO:0000313" key="3">
    <source>
        <dbReference type="Proteomes" id="UP000604661"/>
    </source>
</evidence>
<dbReference type="InterPro" id="IPR052948">
    <property type="entry name" value="Low_temp-induced_all0457"/>
</dbReference>
<gene>
    <name evidence="2" type="ORF">H6G95_26220</name>
</gene>
<keyword evidence="1" id="KW-0812">Transmembrane</keyword>
<evidence type="ECO:0000313" key="2">
    <source>
        <dbReference type="EMBL" id="MBD2564036.1"/>
    </source>
</evidence>
<sequence length="182" mass="19355">MASDQLQHAIGIFSQKQGALQALDELRNSGFPMNKISVITKNPKLDEQLDDTDTSENNITPSEGATMGALAGARTGGLLTLVAGLGVLLIPGFGPALAVESFLVTLLGSGASAAAGGLVGALRGWFLPEEAAKLYNDRVFQGNYLVTIEGTEDDIRCAEPVLRRWGIQEWRVVQIPQSSFNQ</sequence>
<dbReference type="RefSeq" id="WP_190894930.1">
    <property type="nucleotide sequence ID" value="NZ_JACJTE010000040.1"/>
</dbReference>
<keyword evidence="3" id="KW-1185">Reference proteome</keyword>
<name>A0ABR8F2Z8_NOSLI</name>
<accession>A0ABR8F2Z8</accession>
<keyword evidence="1" id="KW-0472">Membrane</keyword>
<keyword evidence="1" id="KW-1133">Transmembrane helix</keyword>
<reference evidence="2 3" key="1">
    <citation type="journal article" date="2020" name="ISME J.">
        <title>Comparative genomics reveals insights into cyanobacterial evolution and habitat adaptation.</title>
        <authorList>
            <person name="Chen M.Y."/>
            <person name="Teng W.K."/>
            <person name="Zhao L."/>
            <person name="Hu C.X."/>
            <person name="Zhou Y.K."/>
            <person name="Han B.P."/>
            <person name="Song L.R."/>
            <person name="Shu W.S."/>
        </authorList>
    </citation>
    <scope>NUCLEOTIDE SEQUENCE [LARGE SCALE GENOMIC DNA]</scope>
    <source>
        <strain evidence="2 3">FACHB-391</strain>
    </source>
</reference>
<dbReference type="PANTHER" id="PTHR36109:SF2">
    <property type="entry name" value="MEMBRANE PROTEIN"/>
    <property type="match status" value="1"/>
</dbReference>